<dbReference type="PANTHER" id="PTHR21600">
    <property type="entry name" value="MITOCHONDRIAL RNA PSEUDOURIDINE SYNTHASE"/>
    <property type="match status" value="1"/>
</dbReference>
<evidence type="ECO:0000256" key="1">
    <source>
        <dbReference type="ARBA" id="ARBA00010876"/>
    </source>
</evidence>
<dbReference type="GO" id="GO:0000455">
    <property type="term" value="P:enzyme-directed rRNA pseudouridine synthesis"/>
    <property type="evidence" value="ECO:0007669"/>
    <property type="project" value="TreeGrafter"/>
</dbReference>
<dbReference type="PANTHER" id="PTHR21600:SF87">
    <property type="entry name" value="RNA PSEUDOURIDYLATE SYNTHASE DOMAIN-CONTAINING PROTEIN 1"/>
    <property type="match status" value="1"/>
</dbReference>
<dbReference type="GO" id="GO:0140098">
    <property type="term" value="F:catalytic activity, acting on RNA"/>
    <property type="evidence" value="ECO:0007669"/>
    <property type="project" value="UniProtKB-ARBA"/>
</dbReference>
<dbReference type="CDD" id="cd02869">
    <property type="entry name" value="PseudoU_synth_RluA_like"/>
    <property type="match status" value="1"/>
</dbReference>
<dbReference type="NCBIfam" id="TIGR01621">
    <property type="entry name" value="RluA-like"/>
    <property type="match status" value="1"/>
</dbReference>
<dbReference type="RefSeq" id="WP_140235369.1">
    <property type="nucleotide sequence ID" value="NZ_CP041036.1"/>
</dbReference>
<dbReference type="InterPro" id="IPR006224">
    <property type="entry name" value="PsdUridine_synth_RluA-like_CS"/>
</dbReference>
<dbReference type="PROSITE" id="PS01129">
    <property type="entry name" value="PSI_RLU"/>
    <property type="match status" value="1"/>
</dbReference>
<dbReference type="EMBL" id="CP041036">
    <property type="protein sequence ID" value="QDE32908.1"/>
    <property type="molecule type" value="Genomic_DNA"/>
</dbReference>
<dbReference type="InterPro" id="IPR006145">
    <property type="entry name" value="PsdUridine_synth_RsuA/RluA"/>
</dbReference>
<keyword evidence="4" id="KW-1185">Reference proteome</keyword>
<dbReference type="GO" id="GO:0003723">
    <property type="term" value="F:RNA binding"/>
    <property type="evidence" value="ECO:0007669"/>
    <property type="project" value="InterPro"/>
</dbReference>
<protein>
    <submittedName>
        <fullName evidence="3">TIGR01621 family pseudouridine synthase</fullName>
    </submittedName>
</protein>
<comment type="similarity">
    <text evidence="1">Belongs to the pseudouridine synthase RluA family.</text>
</comment>
<dbReference type="AlphaFoldDB" id="A0A4Y5YJW5"/>
<sequence length="225" mass="25598">MYQVISDQPDFIIISKSAYVHFHSQDGSAGVIAQAEADLGYKLYPVHRLDTPTSGLLIVAKSSQAANVFTKMFTEHKVQKYYLAIACGKPKKKQGWIIGDMAKSRRSMYKLLRTTENPAVTLFFSHTISQGMRMYLLKPLSGKTHQLRVALASIGVPILGDQLYGGELSDRCYLHAYSLHFTYLEQDYIFQTPSLFGRQFMLPECQQLLVNQWQLPDDLPWPSKR</sequence>
<gene>
    <name evidence="3" type="ORF">FH971_19210</name>
</gene>
<dbReference type="SUPFAM" id="SSF55120">
    <property type="entry name" value="Pseudouridine synthase"/>
    <property type="match status" value="1"/>
</dbReference>
<evidence type="ECO:0000259" key="2">
    <source>
        <dbReference type="Pfam" id="PF00849"/>
    </source>
</evidence>
<dbReference type="InterPro" id="IPR006508">
    <property type="entry name" value="PsdUridine_synth_RluA-like"/>
</dbReference>
<dbReference type="Gene3D" id="3.30.2350.10">
    <property type="entry name" value="Pseudouridine synthase"/>
    <property type="match status" value="1"/>
</dbReference>
<dbReference type="InterPro" id="IPR020103">
    <property type="entry name" value="PsdUridine_synth_cat_dom_sf"/>
</dbReference>
<dbReference type="InterPro" id="IPR050188">
    <property type="entry name" value="RluA_PseudoU_synthase"/>
</dbReference>
<name>A0A4Y5YJW5_9GAMM</name>
<dbReference type="Proteomes" id="UP000319809">
    <property type="component" value="Chromosome"/>
</dbReference>
<dbReference type="KEGG" id="spol:FH971_19210"/>
<accession>A0A4Y5YJW5</accession>
<proteinExistence type="inferred from homology"/>
<feature type="domain" description="Pseudouridine synthase RsuA/RluA-like" evidence="2">
    <location>
        <begin position="10"/>
        <end position="153"/>
    </location>
</feature>
<reference evidence="3 4" key="1">
    <citation type="submission" date="2019-06" db="EMBL/GenBank/DDBJ databases">
        <title>The genome of Shewanella sp. SM1901.</title>
        <authorList>
            <person name="Cha Q."/>
        </authorList>
    </citation>
    <scope>NUCLEOTIDE SEQUENCE [LARGE SCALE GENOMIC DNA]</scope>
    <source>
        <strain evidence="3 4">SM1901</strain>
    </source>
</reference>
<evidence type="ECO:0000313" key="3">
    <source>
        <dbReference type="EMBL" id="QDE32908.1"/>
    </source>
</evidence>
<organism evidence="3 4">
    <name type="scientific">Shewanella polaris</name>
    <dbReference type="NCBI Taxonomy" id="2588449"/>
    <lineage>
        <taxon>Bacteria</taxon>
        <taxon>Pseudomonadati</taxon>
        <taxon>Pseudomonadota</taxon>
        <taxon>Gammaproteobacteria</taxon>
        <taxon>Alteromonadales</taxon>
        <taxon>Shewanellaceae</taxon>
        <taxon>Shewanella</taxon>
    </lineage>
</organism>
<dbReference type="Pfam" id="PF00849">
    <property type="entry name" value="PseudoU_synth_2"/>
    <property type="match status" value="1"/>
</dbReference>
<evidence type="ECO:0000313" key="4">
    <source>
        <dbReference type="Proteomes" id="UP000319809"/>
    </source>
</evidence>
<dbReference type="GO" id="GO:0009982">
    <property type="term" value="F:pseudouridine synthase activity"/>
    <property type="evidence" value="ECO:0007669"/>
    <property type="project" value="InterPro"/>
</dbReference>